<dbReference type="HAMAP" id="MF_00073">
    <property type="entry name" value="NusB"/>
    <property type="match status" value="1"/>
</dbReference>
<keyword evidence="4 6" id="KW-0805">Transcription regulation</keyword>
<evidence type="ECO:0000256" key="2">
    <source>
        <dbReference type="ARBA" id="ARBA00022814"/>
    </source>
</evidence>
<evidence type="ECO:0000313" key="8">
    <source>
        <dbReference type="EMBL" id="PXW91670.1"/>
    </source>
</evidence>
<dbReference type="GO" id="GO:0031564">
    <property type="term" value="P:transcription antitermination"/>
    <property type="evidence" value="ECO:0007669"/>
    <property type="project" value="UniProtKB-KW"/>
</dbReference>
<dbReference type="PANTHER" id="PTHR11078">
    <property type="entry name" value="N UTILIZATION SUBSTANCE PROTEIN B-RELATED"/>
    <property type="match status" value="1"/>
</dbReference>
<dbReference type="InterPro" id="IPR006027">
    <property type="entry name" value="NusB_RsmB_TIM44"/>
</dbReference>
<dbReference type="GO" id="GO:0006353">
    <property type="term" value="P:DNA-templated transcription termination"/>
    <property type="evidence" value="ECO:0007669"/>
    <property type="project" value="UniProtKB-UniRule"/>
</dbReference>
<dbReference type="GO" id="GO:0005829">
    <property type="term" value="C:cytosol"/>
    <property type="evidence" value="ECO:0007669"/>
    <property type="project" value="TreeGrafter"/>
</dbReference>
<keyword evidence="5 6" id="KW-0804">Transcription</keyword>
<dbReference type="InterPro" id="IPR035926">
    <property type="entry name" value="NusB-like_sf"/>
</dbReference>
<sequence>MNRRLAREKAFQVLFSIDNEDFDPRVALELSMDGEEANEFLTALIYGVVENKSDIDEQITDALENWSFKRLANVEKTLLRIATFEMTSAIDTPVGVAINEAVELAKVYGDDQSGKFVNGVLSKINK</sequence>
<keyword evidence="3 6" id="KW-0694">RNA-binding</keyword>
<comment type="caution">
    <text evidence="8">The sequence shown here is derived from an EMBL/GenBank/DDBJ whole genome shotgun (WGS) entry which is preliminary data.</text>
</comment>
<keyword evidence="2 6" id="KW-0889">Transcription antitermination</keyword>
<dbReference type="AlphaFoldDB" id="A0A2V3WC01"/>
<evidence type="ECO:0000256" key="5">
    <source>
        <dbReference type="ARBA" id="ARBA00023163"/>
    </source>
</evidence>
<dbReference type="GO" id="GO:0003723">
    <property type="term" value="F:RNA binding"/>
    <property type="evidence" value="ECO:0007669"/>
    <property type="project" value="UniProtKB-UniRule"/>
</dbReference>
<gene>
    <name evidence="6" type="primary">nusB</name>
    <name evidence="8" type="ORF">DES38_104102</name>
</gene>
<evidence type="ECO:0000256" key="6">
    <source>
        <dbReference type="HAMAP-Rule" id="MF_00073"/>
    </source>
</evidence>
<dbReference type="PANTHER" id="PTHR11078:SF3">
    <property type="entry name" value="ANTITERMINATION NUSB DOMAIN-CONTAINING PROTEIN"/>
    <property type="match status" value="1"/>
</dbReference>
<dbReference type="RefSeq" id="WP_110250971.1">
    <property type="nucleotide sequence ID" value="NZ_QJJR01000004.1"/>
</dbReference>
<dbReference type="Proteomes" id="UP000247922">
    <property type="component" value="Unassembled WGS sequence"/>
</dbReference>
<proteinExistence type="inferred from homology"/>
<dbReference type="EMBL" id="QJJR01000004">
    <property type="protein sequence ID" value="PXW91670.1"/>
    <property type="molecule type" value="Genomic_DNA"/>
</dbReference>
<feature type="domain" description="NusB/RsmB/TIM44" evidence="7">
    <location>
        <begin position="6"/>
        <end position="126"/>
    </location>
</feature>
<comment type="similarity">
    <text evidence="1 6">Belongs to the NusB family.</text>
</comment>
<accession>A0A2V3WC01</accession>
<dbReference type="Pfam" id="PF01029">
    <property type="entry name" value="NusB"/>
    <property type="match status" value="1"/>
</dbReference>
<dbReference type="Gene3D" id="1.10.940.10">
    <property type="entry name" value="NusB-like"/>
    <property type="match status" value="1"/>
</dbReference>
<name>A0A2V3WC01_9BACI</name>
<dbReference type="InterPro" id="IPR011605">
    <property type="entry name" value="NusB_fam"/>
</dbReference>
<evidence type="ECO:0000256" key="3">
    <source>
        <dbReference type="ARBA" id="ARBA00022884"/>
    </source>
</evidence>
<dbReference type="OrthoDB" id="9811381at2"/>
<evidence type="ECO:0000256" key="4">
    <source>
        <dbReference type="ARBA" id="ARBA00023015"/>
    </source>
</evidence>
<organism evidence="8 9">
    <name type="scientific">Streptohalobacillus salinus</name>
    <dbReference type="NCBI Taxonomy" id="621096"/>
    <lineage>
        <taxon>Bacteria</taxon>
        <taxon>Bacillati</taxon>
        <taxon>Bacillota</taxon>
        <taxon>Bacilli</taxon>
        <taxon>Bacillales</taxon>
        <taxon>Bacillaceae</taxon>
        <taxon>Streptohalobacillus</taxon>
    </lineage>
</organism>
<dbReference type="NCBIfam" id="TIGR01951">
    <property type="entry name" value="nusB"/>
    <property type="match status" value="1"/>
</dbReference>
<evidence type="ECO:0000313" key="9">
    <source>
        <dbReference type="Proteomes" id="UP000247922"/>
    </source>
</evidence>
<keyword evidence="9" id="KW-1185">Reference proteome</keyword>
<dbReference type="SUPFAM" id="SSF48013">
    <property type="entry name" value="NusB-like"/>
    <property type="match status" value="1"/>
</dbReference>
<comment type="function">
    <text evidence="6">Involved in transcription antitermination. Required for transcription of ribosomal RNA (rRNA) genes. Binds specifically to the boxA antiterminator sequence of the ribosomal RNA (rrn) operons.</text>
</comment>
<evidence type="ECO:0000256" key="1">
    <source>
        <dbReference type="ARBA" id="ARBA00005952"/>
    </source>
</evidence>
<evidence type="ECO:0000259" key="7">
    <source>
        <dbReference type="Pfam" id="PF01029"/>
    </source>
</evidence>
<reference evidence="8 9" key="1">
    <citation type="submission" date="2018-05" db="EMBL/GenBank/DDBJ databases">
        <title>Genomic Encyclopedia of Type Strains, Phase IV (KMG-IV): sequencing the most valuable type-strain genomes for metagenomic binning, comparative biology and taxonomic classification.</title>
        <authorList>
            <person name="Goeker M."/>
        </authorList>
    </citation>
    <scope>NUCLEOTIDE SEQUENCE [LARGE SCALE GENOMIC DNA]</scope>
    <source>
        <strain evidence="8 9">DSM 22440</strain>
    </source>
</reference>
<protein>
    <recommendedName>
        <fullName evidence="6">Transcription antitermination protein NusB</fullName>
    </recommendedName>
    <alternativeName>
        <fullName evidence="6">Antitermination factor NusB</fullName>
    </alternativeName>
</protein>